<feature type="domain" description="SsuA/THI5-like" evidence="2">
    <location>
        <begin position="79"/>
        <end position="280"/>
    </location>
</feature>
<dbReference type="GO" id="GO:0009228">
    <property type="term" value="P:thiamine biosynthetic process"/>
    <property type="evidence" value="ECO:0007669"/>
    <property type="project" value="InterPro"/>
</dbReference>
<organism evidence="3 4">
    <name type="scientific">Halalkalibacter okhensis</name>
    <dbReference type="NCBI Taxonomy" id="333138"/>
    <lineage>
        <taxon>Bacteria</taxon>
        <taxon>Bacillati</taxon>
        <taxon>Bacillota</taxon>
        <taxon>Bacilli</taxon>
        <taxon>Bacillales</taxon>
        <taxon>Bacillaceae</taxon>
        <taxon>Halalkalibacter</taxon>
    </lineage>
</organism>
<dbReference type="Gene3D" id="3.40.190.10">
    <property type="entry name" value="Periplasmic binding protein-like II"/>
    <property type="match status" value="2"/>
</dbReference>
<gene>
    <name evidence="3" type="ORF">LQ50_24195</name>
</gene>
<evidence type="ECO:0000313" key="3">
    <source>
        <dbReference type="EMBL" id="KHF37972.1"/>
    </source>
</evidence>
<dbReference type="PROSITE" id="PS51257">
    <property type="entry name" value="PROKAR_LIPOPROTEIN"/>
    <property type="match status" value="1"/>
</dbReference>
<evidence type="ECO:0000313" key="4">
    <source>
        <dbReference type="Proteomes" id="UP000030832"/>
    </source>
</evidence>
<evidence type="ECO:0000256" key="1">
    <source>
        <dbReference type="SAM" id="MobiDB-lite"/>
    </source>
</evidence>
<keyword evidence="4" id="KW-1185">Reference proteome</keyword>
<protein>
    <recommendedName>
        <fullName evidence="2">SsuA/THI5-like domain-containing protein</fullName>
    </recommendedName>
</protein>
<dbReference type="RefSeq" id="WP_034633889.1">
    <property type="nucleotide sequence ID" value="NZ_JRJU01000058.1"/>
</dbReference>
<dbReference type="Pfam" id="PF09084">
    <property type="entry name" value="NMT1"/>
    <property type="match status" value="1"/>
</dbReference>
<dbReference type="PANTHER" id="PTHR31528">
    <property type="entry name" value="4-AMINO-5-HYDROXYMETHYL-2-METHYLPYRIMIDINE PHOSPHATE SYNTHASE THI11-RELATED"/>
    <property type="match status" value="1"/>
</dbReference>
<accession>A0A0B0IAU1</accession>
<comment type="caution">
    <text evidence="3">The sequence shown here is derived from an EMBL/GenBank/DDBJ whole genome shotgun (WGS) entry which is preliminary data.</text>
</comment>
<dbReference type="OrthoDB" id="9815602at2"/>
<evidence type="ECO:0000259" key="2">
    <source>
        <dbReference type="Pfam" id="PF09084"/>
    </source>
</evidence>
<sequence length="382" mass="42047">MSKRLLSIFILILFLLLLSACNSSTSGGESQEEPQDNTSVEEVKEGEEKAVEEMTSVKLVIGTADINQGYPWATLPLAMGWFEEEGLDVTLIPGESSGAAVQILLAGQADIGAFSSNTAMLATVNEDAPLKSVYPIARRNGNVFAVLDDSPIQDISDLKGTKVGFPDLGTSQVPFAHARFQESDVPIDSVEEIGVGYGVQAFEALNNGTVDSYVTFSSLYALGNANGYDIRALPRADWQNDMFDYSLYVTEDNLDSDIIAKVGRAFAKATVFLATNPEAAVKIFWEQYPERAPIDPNDEAAFNSDFEILTGQVGDMRADELPIDFPWGSQDMETWEFMQDFLYETGMIDEKLDPSIYFDNSNEAEFLDFEVAEIVKLAEDWE</sequence>
<reference evidence="3 4" key="1">
    <citation type="submission" date="2014-09" db="EMBL/GenBank/DDBJ databases">
        <title>Genome sequencing and annotation of Bacillus Okhensis strain Kh10-101T.</title>
        <authorList>
            <person name="Prakash J.S."/>
        </authorList>
    </citation>
    <scope>NUCLEOTIDE SEQUENCE [LARGE SCALE GENOMIC DNA]</scope>
    <source>
        <strain evidence="4">Kh10-101T</strain>
    </source>
</reference>
<proteinExistence type="predicted"/>
<dbReference type="InterPro" id="IPR015168">
    <property type="entry name" value="SsuA/THI5"/>
</dbReference>
<name>A0A0B0IAU1_9BACI</name>
<dbReference type="STRING" id="333138.LQ50_24195"/>
<dbReference type="InterPro" id="IPR027939">
    <property type="entry name" value="NMT1/THI5"/>
</dbReference>
<dbReference type="AlphaFoldDB" id="A0A0B0IAU1"/>
<dbReference type="eggNOG" id="COG0715">
    <property type="taxonomic scope" value="Bacteria"/>
</dbReference>
<dbReference type="Proteomes" id="UP000030832">
    <property type="component" value="Unassembled WGS sequence"/>
</dbReference>
<feature type="region of interest" description="Disordered" evidence="1">
    <location>
        <begin position="25"/>
        <end position="47"/>
    </location>
</feature>
<dbReference type="SUPFAM" id="SSF53850">
    <property type="entry name" value="Periplasmic binding protein-like II"/>
    <property type="match status" value="1"/>
</dbReference>
<dbReference type="PANTHER" id="PTHR31528:SF3">
    <property type="entry name" value="THIAMINE BIOSYNTHESIS PROTEIN HI_0357-RELATED"/>
    <property type="match status" value="1"/>
</dbReference>
<dbReference type="EMBL" id="JRJU01000058">
    <property type="protein sequence ID" value="KHF37972.1"/>
    <property type="molecule type" value="Genomic_DNA"/>
</dbReference>